<reference evidence="7" key="1">
    <citation type="submission" date="2019-07" db="EMBL/GenBank/DDBJ databases">
        <title>Annotation for the trematode Paragonimus miyazaki's.</title>
        <authorList>
            <person name="Choi Y.-J."/>
        </authorList>
    </citation>
    <scope>NUCLEOTIDE SEQUENCE</scope>
    <source>
        <strain evidence="7">Japan</strain>
    </source>
</reference>
<dbReference type="PANTHER" id="PTHR10924">
    <property type="entry name" value="MAJOR FACILITATOR SUPERFAMILY PROTEIN-RELATED"/>
    <property type="match status" value="1"/>
</dbReference>
<dbReference type="Gene3D" id="1.20.1250.20">
    <property type="entry name" value="MFS general substrate transporter like domains"/>
    <property type="match status" value="2"/>
</dbReference>
<feature type="transmembrane region" description="Helical" evidence="6">
    <location>
        <begin position="423"/>
        <end position="452"/>
    </location>
</feature>
<keyword evidence="2 6" id="KW-0812">Transmembrane</keyword>
<dbReference type="EMBL" id="JTDE01000165">
    <property type="protein sequence ID" value="KAF7262117.1"/>
    <property type="molecule type" value="Genomic_DNA"/>
</dbReference>
<dbReference type="SUPFAM" id="SSF103473">
    <property type="entry name" value="MFS general substrate transporter"/>
    <property type="match status" value="1"/>
</dbReference>
<evidence type="ECO:0000256" key="6">
    <source>
        <dbReference type="SAM" id="Phobius"/>
    </source>
</evidence>
<evidence type="ECO:0000256" key="2">
    <source>
        <dbReference type="ARBA" id="ARBA00022692"/>
    </source>
</evidence>
<evidence type="ECO:0000256" key="3">
    <source>
        <dbReference type="ARBA" id="ARBA00022989"/>
    </source>
</evidence>
<keyword evidence="3 6" id="KW-1133">Transmembrane helix</keyword>
<dbReference type="Pfam" id="PF07690">
    <property type="entry name" value="MFS_1"/>
    <property type="match status" value="2"/>
</dbReference>
<feature type="transmembrane region" description="Helical" evidence="6">
    <location>
        <begin position="458"/>
        <end position="481"/>
    </location>
</feature>
<name>A0A8S9ZCL4_9TREM</name>
<dbReference type="GO" id="GO:0020037">
    <property type="term" value="F:heme binding"/>
    <property type="evidence" value="ECO:0007669"/>
    <property type="project" value="TreeGrafter"/>
</dbReference>
<dbReference type="GO" id="GO:0015232">
    <property type="term" value="F:heme transmembrane transporter activity"/>
    <property type="evidence" value="ECO:0007669"/>
    <property type="project" value="TreeGrafter"/>
</dbReference>
<feature type="transmembrane region" description="Helical" evidence="6">
    <location>
        <begin position="553"/>
        <end position="576"/>
    </location>
</feature>
<proteinExistence type="predicted"/>
<dbReference type="GO" id="GO:0016020">
    <property type="term" value="C:membrane"/>
    <property type="evidence" value="ECO:0007669"/>
    <property type="project" value="UniProtKB-SubCell"/>
</dbReference>
<organism evidence="7 8">
    <name type="scientific">Paragonimus skrjabini miyazakii</name>
    <dbReference type="NCBI Taxonomy" id="59628"/>
    <lineage>
        <taxon>Eukaryota</taxon>
        <taxon>Metazoa</taxon>
        <taxon>Spiralia</taxon>
        <taxon>Lophotrochozoa</taxon>
        <taxon>Platyhelminthes</taxon>
        <taxon>Trematoda</taxon>
        <taxon>Digenea</taxon>
        <taxon>Plagiorchiida</taxon>
        <taxon>Troglotremata</taxon>
        <taxon>Troglotrematidae</taxon>
        <taxon>Paragonimus</taxon>
    </lineage>
</organism>
<dbReference type="AlphaFoldDB" id="A0A8S9ZCL4"/>
<dbReference type="Proteomes" id="UP000822476">
    <property type="component" value="Unassembled WGS sequence"/>
</dbReference>
<accession>A0A8S9ZCL4</accession>
<gene>
    <name evidence="7" type="ORF">EG68_00536</name>
</gene>
<evidence type="ECO:0000256" key="4">
    <source>
        <dbReference type="ARBA" id="ARBA00023136"/>
    </source>
</evidence>
<feature type="transmembrane region" description="Helical" evidence="6">
    <location>
        <begin position="152"/>
        <end position="176"/>
    </location>
</feature>
<dbReference type="InterPro" id="IPR049680">
    <property type="entry name" value="FLVCR1-2_SLC49-like"/>
</dbReference>
<evidence type="ECO:0000313" key="8">
    <source>
        <dbReference type="Proteomes" id="UP000822476"/>
    </source>
</evidence>
<dbReference type="OrthoDB" id="422206at2759"/>
<feature type="region of interest" description="Disordered" evidence="5">
    <location>
        <begin position="348"/>
        <end position="370"/>
    </location>
</feature>
<dbReference type="InterPro" id="IPR011701">
    <property type="entry name" value="MFS"/>
</dbReference>
<evidence type="ECO:0008006" key="9">
    <source>
        <dbReference type="Google" id="ProtNLM"/>
    </source>
</evidence>
<keyword evidence="4 6" id="KW-0472">Membrane</keyword>
<feature type="transmembrane region" description="Helical" evidence="6">
    <location>
        <begin position="582"/>
        <end position="599"/>
    </location>
</feature>
<keyword evidence="8" id="KW-1185">Reference proteome</keyword>
<dbReference type="GO" id="GO:0097037">
    <property type="term" value="P:heme export"/>
    <property type="evidence" value="ECO:0007669"/>
    <property type="project" value="TreeGrafter"/>
</dbReference>
<protein>
    <recommendedName>
        <fullName evidence="9">Major facilitator superfamily (MFS) profile domain-containing protein</fullName>
    </recommendedName>
</protein>
<evidence type="ECO:0000256" key="5">
    <source>
        <dbReference type="SAM" id="MobiDB-lite"/>
    </source>
</evidence>
<evidence type="ECO:0000313" key="7">
    <source>
        <dbReference type="EMBL" id="KAF7262117.1"/>
    </source>
</evidence>
<comment type="subcellular location">
    <subcellularLocation>
        <location evidence="1">Membrane</location>
        <topology evidence="1">Multi-pass membrane protein</topology>
    </subcellularLocation>
</comment>
<comment type="caution">
    <text evidence="7">The sequence shown here is derived from an EMBL/GenBank/DDBJ whole genome shotgun (WGS) entry which is preliminary data.</text>
</comment>
<feature type="transmembrane region" description="Helical" evidence="6">
    <location>
        <begin position="76"/>
        <end position="94"/>
    </location>
</feature>
<dbReference type="PANTHER" id="PTHR10924:SF4">
    <property type="entry name" value="GH15861P"/>
    <property type="match status" value="1"/>
</dbReference>
<evidence type="ECO:0000256" key="1">
    <source>
        <dbReference type="ARBA" id="ARBA00004141"/>
    </source>
</evidence>
<feature type="transmembrane region" description="Helical" evidence="6">
    <location>
        <begin position="125"/>
        <end position="145"/>
    </location>
</feature>
<feature type="transmembrane region" description="Helical" evidence="6">
    <location>
        <begin position="516"/>
        <end position="541"/>
    </location>
</feature>
<dbReference type="InterPro" id="IPR036259">
    <property type="entry name" value="MFS_trans_sf"/>
</dbReference>
<feature type="transmembrane region" description="Helical" evidence="6">
    <location>
        <begin position="285"/>
        <end position="305"/>
    </location>
</feature>
<feature type="non-terminal residue" evidence="7">
    <location>
        <position position="1"/>
    </location>
</feature>
<feature type="transmembrane region" description="Helical" evidence="6">
    <location>
        <begin position="488"/>
        <end position="510"/>
    </location>
</feature>
<sequence length="630" mass="69248">VIWGGNYKLASCGRFIFGDPETAVWRNLTSVKLTNSSQLIKNPFTLVGRAALCNLSPVMSVELEKPFVGVLYKKRWVILFTFSLCSLSNSYHWIHLNIISDRVLYIWNATIPGTTPLAHQMAVDWLAMVYLLAYIPLIVPATWLLERFGLRATILLAVLLNVLGAWLKCVAGVLAVDPMNPEPMNPAKAAAFPLLMLAQTLDAIAQVFILGVPAQLAATWFGEKEISTATSIGVLANQLGVAIGFCIPPEVVRVPSPSLSPANSTLRFQNSTDVNYPIVHKDMMYFLYISAALNTLPILPVLFFFKSEPPTQPTFAQHVRKLAKVRSRLKIATSDSLSTSAVIEPASINGSANGPTTRIEPSIGNTDPVITDGLYPTTSESSVRTFAKDREVNLQAPLTETNRELGQLEFKQQLFYILRNPHFVLLVLSYGINTGVYYALGTLLNIVLQAYFPNEKSIGWIGFTMIVAGIIGSILAGIILDRSKRYKLVIVSIYVLTLLSMAAFTGVLLVKSLAVAFISSFFLGFTMTGLLPIGFEFAAELTYPVNEGLTSGLLNASCQIFGIIFTTSGSHMIGVFDVKYCNTFFTCLIALGLGLLVFTKEDLRRQRMQKSMSNRVCDEVNRELQQIGQL</sequence>